<keyword evidence="2" id="KW-0175">Coiled coil</keyword>
<dbReference type="InterPro" id="IPR001138">
    <property type="entry name" value="Zn2Cys6_DnaBD"/>
</dbReference>
<feature type="compositionally biased region" description="Polar residues" evidence="3">
    <location>
        <begin position="326"/>
        <end position="343"/>
    </location>
</feature>
<sequence length="554" mass="59331">MSSPSTNRKPRVCTREACEPCRKGRSKVSQLAGACPNLCDGQTPCARCSSRGLECEYQARIHRSKRSLRDEIEVLKQRQREQDALLEALQDPLRRDAALHMLQERSRAAAAMNDSDLGQQQTDMPIKQEERRHSDVSNWNNFDDIRASSGSPLQGFTSSSTTRPMVATTPQMAWTTTGPSMRPDTSVTSGMETGAFQAPATTAAFAGQLGHFVHSGNDSEPSPLQQQMPMGNYPDGSAAPLPYRMQNNDWNKDAASSQMSSQPWMGPSPAMVGHVPLQQQQQPGKGAYHVGGVYHPSWEKGAGFSSAPMHGPPDGMEWTQGPGFTPVTNPSTSSFPPNLTTRPASPVNSRTNSSSTTASSGTTQSSAPSMTSATASVGGLPFSPSMKPPPPVSFFEPVDESGRRQSMPDCSTVTADTAPIESADARERHRIASARSWSKQKSAIADLQATVSRVEAQHAALRQEYTQVLNQVHDVHNALLKHVGCNDPAISIPKEEVQEIASKGGQASHKGGFASMDADKQREIASEGGKASSGSFEKGSEKAKEAGRKGGLSS</sequence>
<feature type="region of interest" description="Disordered" evidence="3">
    <location>
        <begin position="304"/>
        <end position="390"/>
    </location>
</feature>
<feature type="coiled-coil region" evidence="2">
    <location>
        <begin position="444"/>
        <end position="471"/>
    </location>
</feature>
<name>A0A0G4L3C2_VERLO</name>
<keyword evidence="5" id="KW-1185">Reference proteome</keyword>
<feature type="region of interest" description="Disordered" evidence="3">
    <location>
        <begin position="500"/>
        <end position="554"/>
    </location>
</feature>
<evidence type="ECO:0000256" key="1">
    <source>
        <dbReference type="ARBA" id="ARBA00023242"/>
    </source>
</evidence>
<dbReference type="CDD" id="cd14686">
    <property type="entry name" value="bZIP"/>
    <property type="match status" value="1"/>
</dbReference>
<accession>A0A0G4L3C2</accession>
<evidence type="ECO:0000256" key="2">
    <source>
        <dbReference type="SAM" id="Coils"/>
    </source>
</evidence>
<dbReference type="EMBL" id="CVQH01007668">
    <property type="protein sequence ID" value="CRK16507.1"/>
    <property type="molecule type" value="Genomic_DNA"/>
</dbReference>
<feature type="region of interest" description="Disordered" evidence="3">
    <location>
        <begin position="230"/>
        <end position="272"/>
    </location>
</feature>
<feature type="compositionally biased region" description="Basic and acidic residues" evidence="3">
    <location>
        <begin position="538"/>
        <end position="548"/>
    </location>
</feature>
<reference evidence="4 5" key="1">
    <citation type="submission" date="2015-05" db="EMBL/GenBank/DDBJ databases">
        <authorList>
            <person name="Wang D.B."/>
            <person name="Wang M."/>
        </authorList>
    </citation>
    <scope>NUCLEOTIDE SEQUENCE [LARGE SCALE GENOMIC DNA]</scope>
    <source>
        <strain evidence="4">VL1</strain>
    </source>
</reference>
<dbReference type="Proteomes" id="UP000044602">
    <property type="component" value="Unassembled WGS sequence"/>
</dbReference>
<dbReference type="InterPro" id="IPR019626">
    <property type="entry name" value="Stress-induced_KGG_rpt"/>
</dbReference>
<feature type="compositionally biased region" description="Polar residues" evidence="3">
    <location>
        <begin position="245"/>
        <end position="263"/>
    </location>
</feature>
<evidence type="ECO:0000313" key="4">
    <source>
        <dbReference type="EMBL" id="CRK16507.1"/>
    </source>
</evidence>
<organism evidence="4 5">
    <name type="scientific">Verticillium longisporum</name>
    <name type="common">Verticillium dahliae var. longisporum</name>
    <dbReference type="NCBI Taxonomy" id="100787"/>
    <lineage>
        <taxon>Eukaryota</taxon>
        <taxon>Fungi</taxon>
        <taxon>Dikarya</taxon>
        <taxon>Ascomycota</taxon>
        <taxon>Pezizomycotina</taxon>
        <taxon>Sordariomycetes</taxon>
        <taxon>Hypocreomycetidae</taxon>
        <taxon>Glomerellales</taxon>
        <taxon>Plectosphaerellaceae</taxon>
        <taxon>Verticillium</taxon>
    </lineage>
</organism>
<gene>
    <name evidence="4" type="ORF">BN1708_011796</name>
</gene>
<evidence type="ECO:0000313" key="5">
    <source>
        <dbReference type="Proteomes" id="UP000044602"/>
    </source>
</evidence>
<dbReference type="Gene3D" id="4.10.240.10">
    <property type="entry name" value="Zn(2)-C6 fungal-type DNA-binding domain"/>
    <property type="match status" value="1"/>
</dbReference>
<protein>
    <recommendedName>
        <fullName evidence="6">Zn(2)-C6 fungal-type domain-containing protein</fullName>
    </recommendedName>
</protein>
<dbReference type="STRING" id="100787.A0A0G4L3C2"/>
<dbReference type="InterPro" id="IPR036864">
    <property type="entry name" value="Zn2-C6_fun-type_DNA-bd_sf"/>
</dbReference>
<dbReference type="AlphaFoldDB" id="A0A0G4L3C2"/>
<evidence type="ECO:0000256" key="3">
    <source>
        <dbReference type="SAM" id="MobiDB-lite"/>
    </source>
</evidence>
<keyword evidence="1" id="KW-0539">Nucleus</keyword>
<dbReference type="Pfam" id="PF10685">
    <property type="entry name" value="KGG"/>
    <property type="match status" value="2"/>
</dbReference>
<evidence type="ECO:0008006" key="6">
    <source>
        <dbReference type="Google" id="ProtNLM"/>
    </source>
</evidence>
<dbReference type="GO" id="GO:0000981">
    <property type="term" value="F:DNA-binding transcription factor activity, RNA polymerase II-specific"/>
    <property type="evidence" value="ECO:0007669"/>
    <property type="project" value="InterPro"/>
</dbReference>
<dbReference type="Gene3D" id="1.20.5.170">
    <property type="match status" value="1"/>
</dbReference>
<proteinExistence type="predicted"/>
<dbReference type="CDD" id="cd00067">
    <property type="entry name" value="GAL4"/>
    <property type="match status" value="1"/>
</dbReference>
<dbReference type="GO" id="GO:0008270">
    <property type="term" value="F:zinc ion binding"/>
    <property type="evidence" value="ECO:0007669"/>
    <property type="project" value="InterPro"/>
</dbReference>
<feature type="compositionally biased region" description="Low complexity" evidence="3">
    <location>
        <begin position="345"/>
        <end position="385"/>
    </location>
</feature>